<evidence type="ECO:0000256" key="5">
    <source>
        <dbReference type="ARBA" id="ARBA00023136"/>
    </source>
</evidence>
<feature type="transmembrane region" description="Helical" evidence="6">
    <location>
        <begin position="61"/>
        <end position="83"/>
    </location>
</feature>
<evidence type="ECO:0000256" key="1">
    <source>
        <dbReference type="ARBA" id="ARBA00004141"/>
    </source>
</evidence>
<evidence type="ECO:0008006" key="9">
    <source>
        <dbReference type="Google" id="ProtNLM"/>
    </source>
</evidence>
<keyword evidence="5 6" id="KW-0472">Membrane</keyword>
<feature type="transmembrane region" description="Helical" evidence="6">
    <location>
        <begin position="245"/>
        <end position="264"/>
    </location>
</feature>
<reference evidence="7 8" key="1">
    <citation type="journal article" date="2016" name="Fungal Biol.">
        <title>The genome of Xylona heveae provides a window into fungal endophytism.</title>
        <authorList>
            <person name="Gazis R."/>
            <person name="Kuo A."/>
            <person name="Riley R."/>
            <person name="LaButti K."/>
            <person name="Lipzen A."/>
            <person name="Lin J."/>
            <person name="Amirebrahimi M."/>
            <person name="Hesse C.N."/>
            <person name="Spatafora J.W."/>
            <person name="Henrissat B."/>
            <person name="Hainaut M."/>
            <person name="Grigoriev I.V."/>
            <person name="Hibbett D.S."/>
        </authorList>
    </citation>
    <scope>NUCLEOTIDE SEQUENCE [LARGE SCALE GENOMIC DNA]</scope>
    <source>
        <strain evidence="7 8">TC161</strain>
    </source>
</reference>
<evidence type="ECO:0000256" key="3">
    <source>
        <dbReference type="ARBA" id="ARBA00022692"/>
    </source>
</evidence>
<evidence type="ECO:0000256" key="6">
    <source>
        <dbReference type="SAM" id="Phobius"/>
    </source>
</evidence>
<sequence>MSTLRGISSKSFRLQRISYSTPLRPSCRSFHSSRPKQFIEPAIAQTHLILETIHTATGLPWVAAIPLTALAIRAAVVLPLSIWGRKSAQKRLELQPLVNAWQRQIVRRGVKGLNTPDRELSILAMKVAKLPDPVGHPRSQEVMKSLQYVVRGGIYKRWGCRWYASFAPILQLPVFLLVIETLRKMCGTHEGLLGLLSKPFLMASEALKSIDAGRSDVLDALATSHANIPLETSMSYEGALWFPDLIASDPMLVLPFMLSGVMFANISSASRGGARGVERTKRQRWLTNTLKLMALAVGPATLQMPSALLIYWISSSAFGLVQSFLLDKFMPLRLPVKPLKPPQNISLQGKPNDNQNGKR</sequence>
<name>A0A165HPL0_XYLHT</name>
<feature type="transmembrane region" description="Helical" evidence="6">
    <location>
        <begin position="160"/>
        <end position="179"/>
    </location>
</feature>
<comment type="similarity">
    <text evidence="2">Belongs to the OXA1/ALB3/YidC family.</text>
</comment>
<organism evidence="7 8">
    <name type="scientific">Xylona heveae (strain CBS 132557 / TC161)</name>
    <dbReference type="NCBI Taxonomy" id="1328760"/>
    <lineage>
        <taxon>Eukaryota</taxon>
        <taxon>Fungi</taxon>
        <taxon>Dikarya</taxon>
        <taxon>Ascomycota</taxon>
        <taxon>Pezizomycotina</taxon>
        <taxon>Xylonomycetes</taxon>
        <taxon>Xylonales</taxon>
        <taxon>Xylonaceae</taxon>
        <taxon>Xylona</taxon>
    </lineage>
</organism>
<accession>A0A165HPL0</accession>
<dbReference type="PANTHER" id="PTHR12428:SF65">
    <property type="entry name" value="CYTOCHROME C OXIDASE ASSEMBLY PROTEIN COX18, MITOCHONDRIAL"/>
    <property type="match status" value="1"/>
</dbReference>
<evidence type="ECO:0000313" key="7">
    <source>
        <dbReference type="EMBL" id="KZF23804.1"/>
    </source>
</evidence>
<dbReference type="STRING" id="1328760.A0A165HPL0"/>
<dbReference type="InParanoid" id="A0A165HPL0"/>
<dbReference type="AlphaFoldDB" id="A0A165HPL0"/>
<dbReference type="Proteomes" id="UP000076632">
    <property type="component" value="Unassembled WGS sequence"/>
</dbReference>
<keyword evidence="4 6" id="KW-1133">Transmembrane helix</keyword>
<evidence type="ECO:0000256" key="2">
    <source>
        <dbReference type="ARBA" id="ARBA00009877"/>
    </source>
</evidence>
<dbReference type="InterPro" id="IPR001708">
    <property type="entry name" value="YidC/ALB3/OXA1/COX18"/>
</dbReference>
<dbReference type="FunCoup" id="A0A165HPL0">
    <property type="interactions" value="56"/>
</dbReference>
<dbReference type="GO" id="GO:0032977">
    <property type="term" value="F:membrane insertase activity"/>
    <property type="evidence" value="ECO:0007669"/>
    <property type="project" value="InterPro"/>
</dbReference>
<dbReference type="EMBL" id="KV407457">
    <property type="protein sequence ID" value="KZF23804.1"/>
    <property type="molecule type" value="Genomic_DNA"/>
</dbReference>
<gene>
    <name evidence="7" type="ORF">L228DRAFT_238322</name>
</gene>
<keyword evidence="8" id="KW-1185">Reference proteome</keyword>
<comment type="subcellular location">
    <subcellularLocation>
        <location evidence="1">Membrane</location>
        <topology evidence="1">Multi-pass membrane protein</topology>
    </subcellularLocation>
</comment>
<dbReference type="OMA" id="WQRKRIV"/>
<keyword evidence="3 6" id="KW-0812">Transmembrane</keyword>
<evidence type="ECO:0000313" key="8">
    <source>
        <dbReference type="Proteomes" id="UP000076632"/>
    </source>
</evidence>
<dbReference type="GO" id="GO:0032979">
    <property type="term" value="P:protein insertion into mitochondrial inner membrane from matrix"/>
    <property type="evidence" value="ECO:0007669"/>
    <property type="project" value="TreeGrafter"/>
</dbReference>
<evidence type="ECO:0000256" key="4">
    <source>
        <dbReference type="ARBA" id="ARBA00022989"/>
    </source>
</evidence>
<dbReference type="CDD" id="cd20069">
    <property type="entry name" value="5TM_Oxa1-like"/>
    <property type="match status" value="1"/>
</dbReference>
<dbReference type="PANTHER" id="PTHR12428">
    <property type="entry name" value="OXA1"/>
    <property type="match status" value="1"/>
</dbReference>
<dbReference type="RefSeq" id="XP_018189359.1">
    <property type="nucleotide sequence ID" value="XM_018331036.1"/>
</dbReference>
<dbReference type="GO" id="GO:0005743">
    <property type="term" value="C:mitochondrial inner membrane"/>
    <property type="evidence" value="ECO:0007669"/>
    <property type="project" value="TreeGrafter"/>
</dbReference>
<dbReference type="OrthoDB" id="2148490at2759"/>
<proteinExistence type="inferred from homology"/>
<dbReference type="GeneID" id="28896173"/>
<dbReference type="GO" id="GO:0033617">
    <property type="term" value="P:mitochondrial respiratory chain complex IV assembly"/>
    <property type="evidence" value="ECO:0007669"/>
    <property type="project" value="TreeGrafter"/>
</dbReference>
<protein>
    <recommendedName>
        <fullName evidence="9">Mitochondrial export translocase Oxa2</fullName>
    </recommendedName>
</protein>